<protein>
    <submittedName>
        <fullName evidence="1">Uncharacterized protein</fullName>
    </submittedName>
</protein>
<comment type="caution">
    <text evidence="1">The sequence shown here is derived from an EMBL/GenBank/DDBJ whole genome shotgun (WGS) entry which is preliminary data.</text>
</comment>
<evidence type="ECO:0000313" key="2">
    <source>
        <dbReference type="Proteomes" id="UP000317122"/>
    </source>
</evidence>
<dbReference type="AlphaFoldDB" id="A0A562MNX2"/>
<organism evidence="1 2">
    <name type="scientific">Mesorhizobium tianshanense</name>
    <dbReference type="NCBI Taxonomy" id="39844"/>
    <lineage>
        <taxon>Bacteria</taxon>
        <taxon>Pseudomonadati</taxon>
        <taxon>Pseudomonadota</taxon>
        <taxon>Alphaproteobacteria</taxon>
        <taxon>Hyphomicrobiales</taxon>
        <taxon>Phyllobacteriaceae</taxon>
        <taxon>Mesorhizobium</taxon>
    </lineage>
</organism>
<gene>
    <name evidence="1" type="ORF">IQ26_06820</name>
</gene>
<reference evidence="1 2" key="1">
    <citation type="journal article" date="2015" name="Stand. Genomic Sci.">
        <title>Genomic Encyclopedia of Bacterial and Archaeal Type Strains, Phase III: the genomes of soil and plant-associated and newly described type strains.</title>
        <authorList>
            <person name="Whitman W.B."/>
            <person name="Woyke T."/>
            <person name="Klenk H.P."/>
            <person name="Zhou Y."/>
            <person name="Lilburn T.G."/>
            <person name="Beck B.J."/>
            <person name="De Vos P."/>
            <person name="Vandamme P."/>
            <person name="Eisen J.A."/>
            <person name="Garrity G."/>
            <person name="Hugenholtz P."/>
            <person name="Kyrpides N.C."/>
        </authorList>
    </citation>
    <scope>NUCLEOTIDE SEQUENCE [LARGE SCALE GENOMIC DNA]</scope>
    <source>
        <strain evidence="1 2">CGMCC 1.2546</strain>
    </source>
</reference>
<accession>A0A562MNX2</accession>
<name>A0A562MNX2_9HYPH</name>
<keyword evidence="2" id="KW-1185">Reference proteome</keyword>
<dbReference type="Proteomes" id="UP000317122">
    <property type="component" value="Unassembled WGS sequence"/>
</dbReference>
<evidence type="ECO:0000313" key="1">
    <source>
        <dbReference type="EMBL" id="TWI21498.1"/>
    </source>
</evidence>
<sequence length="59" mass="6583">MQSNVTTVEVSKCVCAAVELPRKSGLHCVAELLRSMSHYKQICRKPPIVQSPVRTVLIF</sequence>
<proteinExistence type="predicted"/>
<dbReference type="EMBL" id="VLKT01000071">
    <property type="protein sequence ID" value="TWI21498.1"/>
    <property type="molecule type" value="Genomic_DNA"/>
</dbReference>